<dbReference type="Gene3D" id="1.10.357.10">
    <property type="entry name" value="Tetracycline Repressor, domain 2"/>
    <property type="match status" value="1"/>
</dbReference>
<dbReference type="Pfam" id="PF00440">
    <property type="entry name" value="TetR_N"/>
    <property type="match status" value="1"/>
</dbReference>
<dbReference type="PANTHER" id="PTHR30055">
    <property type="entry name" value="HTH-TYPE TRANSCRIPTIONAL REGULATOR RUTR"/>
    <property type="match status" value="1"/>
</dbReference>
<dbReference type="Proteomes" id="UP001432062">
    <property type="component" value="Chromosome"/>
</dbReference>
<dbReference type="InterPro" id="IPR009057">
    <property type="entry name" value="Homeodomain-like_sf"/>
</dbReference>
<dbReference type="RefSeq" id="WP_327101527.1">
    <property type="nucleotide sequence ID" value="NZ_CP109149.1"/>
</dbReference>
<dbReference type="InterPro" id="IPR001647">
    <property type="entry name" value="HTH_TetR"/>
</dbReference>
<evidence type="ECO:0000256" key="1">
    <source>
        <dbReference type="ARBA" id="ARBA00023125"/>
    </source>
</evidence>
<keyword evidence="1 2" id="KW-0238">DNA-binding</keyword>
<dbReference type="PROSITE" id="PS50977">
    <property type="entry name" value="HTH_TETR_2"/>
    <property type="match status" value="1"/>
</dbReference>
<dbReference type="PRINTS" id="PR00455">
    <property type="entry name" value="HTHTETR"/>
</dbReference>
<evidence type="ECO:0000256" key="2">
    <source>
        <dbReference type="PROSITE-ProRule" id="PRU00335"/>
    </source>
</evidence>
<dbReference type="Gene3D" id="1.10.10.60">
    <property type="entry name" value="Homeodomain-like"/>
    <property type="match status" value="1"/>
</dbReference>
<dbReference type="SUPFAM" id="SSF46689">
    <property type="entry name" value="Homeodomain-like"/>
    <property type="match status" value="1"/>
</dbReference>
<protein>
    <submittedName>
        <fullName evidence="4">TetR/AcrR family transcriptional regulator</fullName>
    </submittedName>
</protein>
<evidence type="ECO:0000259" key="3">
    <source>
        <dbReference type="PROSITE" id="PS50977"/>
    </source>
</evidence>
<keyword evidence="5" id="KW-1185">Reference proteome</keyword>
<evidence type="ECO:0000313" key="5">
    <source>
        <dbReference type="Proteomes" id="UP001432062"/>
    </source>
</evidence>
<proteinExistence type="predicted"/>
<sequence length="210" mass="22898">MTAGGSSRMYDGRPVADRRAQRREQFLAAAVAVFGESGYQNSSITALCRAAGLARSQFYEHFENREDLLIAVYDRIQTEARQAVTAATDAAAASGDAVGLAQAAVRAYAESIGRDPRVARIAHVEVVGVGERVEQRRMEQRALWMDFFADQMRRALGPDFVPPGGFHTAVTGYFGALLALVHQWSTDDAQTDLAGITEVLTRFLISLMTP</sequence>
<organism evidence="4 5">
    <name type="scientific">Nocardia vinacea</name>
    <dbReference type="NCBI Taxonomy" id="96468"/>
    <lineage>
        <taxon>Bacteria</taxon>
        <taxon>Bacillati</taxon>
        <taxon>Actinomycetota</taxon>
        <taxon>Actinomycetes</taxon>
        <taxon>Mycobacteriales</taxon>
        <taxon>Nocardiaceae</taxon>
        <taxon>Nocardia</taxon>
    </lineage>
</organism>
<dbReference type="SUPFAM" id="SSF48498">
    <property type="entry name" value="Tetracyclin repressor-like, C-terminal domain"/>
    <property type="match status" value="1"/>
</dbReference>
<name>A0ABZ1YYX5_9NOCA</name>
<dbReference type="PANTHER" id="PTHR30055:SF226">
    <property type="entry name" value="HTH-TYPE TRANSCRIPTIONAL REGULATOR PKSA"/>
    <property type="match status" value="1"/>
</dbReference>
<reference evidence="4" key="1">
    <citation type="submission" date="2022-10" db="EMBL/GenBank/DDBJ databases">
        <title>The complete genomes of actinobacterial strains from the NBC collection.</title>
        <authorList>
            <person name="Joergensen T.S."/>
            <person name="Alvarez Arevalo M."/>
            <person name="Sterndorff E.B."/>
            <person name="Faurdal D."/>
            <person name="Vuksanovic O."/>
            <person name="Mourched A.-S."/>
            <person name="Charusanti P."/>
            <person name="Shaw S."/>
            <person name="Blin K."/>
            <person name="Weber T."/>
        </authorList>
    </citation>
    <scope>NUCLEOTIDE SEQUENCE</scope>
    <source>
        <strain evidence="4">NBC_01482</strain>
    </source>
</reference>
<accession>A0ABZ1YYX5</accession>
<feature type="domain" description="HTH tetR-type" evidence="3">
    <location>
        <begin position="20"/>
        <end position="80"/>
    </location>
</feature>
<dbReference type="InterPro" id="IPR050109">
    <property type="entry name" value="HTH-type_TetR-like_transc_reg"/>
</dbReference>
<evidence type="ECO:0000313" key="4">
    <source>
        <dbReference type="EMBL" id="WUV48495.1"/>
    </source>
</evidence>
<gene>
    <name evidence="4" type="ORF">OG563_10025</name>
</gene>
<dbReference type="EMBL" id="CP109441">
    <property type="protein sequence ID" value="WUV48495.1"/>
    <property type="molecule type" value="Genomic_DNA"/>
</dbReference>
<dbReference type="InterPro" id="IPR036271">
    <property type="entry name" value="Tet_transcr_reg_TetR-rel_C_sf"/>
</dbReference>
<feature type="DNA-binding region" description="H-T-H motif" evidence="2">
    <location>
        <begin position="43"/>
        <end position="62"/>
    </location>
</feature>